<evidence type="ECO:0000256" key="2">
    <source>
        <dbReference type="PIRSR" id="PIRSR006232-1"/>
    </source>
</evidence>
<comment type="similarity">
    <text evidence="1 3">Belongs to the pirin family.</text>
</comment>
<dbReference type="EMBL" id="FNAF01000002">
    <property type="protein sequence ID" value="SDD32428.1"/>
    <property type="molecule type" value="Genomic_DNA"/>
</dbReference>
<proteinExistence type="inferred from homology"/>
<feature type="binding site" evidence="2">
    <location>
        <position position="60"/>
    </location>
    <ligand>
        <name>Fe cation</name>
        <dbReference type="ChEBI" id="CHEBI:24875"/>
    </ligand>
</feature>
<evidence type="ECO:0000256" key="1">
    <source>
        <dbReference type="ARBA" id="ARBA00008416"/>
    </source>
</evidence>
<keyword evidence="2" id="KW-0408">Iron</keyword>
<evidence type="ECO:0000313" key="6">
    <source>
        <dbReference type="EMBL" id="SDD32428.1"/>
    </source>
</evidence>
<dbReference type="InterPro" id="IPR012093">
    <property type="entry name" value="Pirin"/>
</dbReference>
<feature type="domain" description="Pirin N-terminal" evidence="4">
    <location>
        <begin position="22"/>
        <end position="119"/>
    </location>
</feature>
<dbReference type="InterPro" id="IPR014710">
    <property type="entry name" value="RmlC-like_jellyroll"/>
</dbReference>
<feature type="binding site" evidence="2">
    <location>
        <position position="102"/>
    </location>
    <ligand>
        <name>Fe cation</name>
        <dbReference type="ChEBI" id="CHEBI:24875"/>
    </ligand>
</feature>
<dbReference type="RefSeq" id="WP_091791239.1">
    <property type="nucleotide sequence ID" value="NZ_FNAF01000002.1"/>
</dbReference>
<dbReference type="CDD" id="cd02247">
    <property type="entry name" value="cupin_pirin_C"/>
    <property type="match status" value="1"/>
</dbReference>
<dbReference type="SUPFAM" id="SSF51182">
    <property type="entry name" value="RmlC-like cupins"/>
    <property type="match status" value="1"/>
</dbReference>
<gene>
    <name evidence="6" type="ORF">SAMN04489866_102236</name>
</gene>
<dbReference type="InterPro" id="IPR011051">
    <property type="entry name" value="RmlC_Cupin_sf"/>
</dbReference>
<reference evidence="6 7" key="1">
    <citation type="submission" date="2016-10" db="EMBL/GenBank/DDBJ databases">
        <authorList>
            <person name="de Groot N.N."/>
        </authorList>
    </citation>
    <scope>NUCLEOTIDE SEQUENCE [LARGE SCALE GENOMIC DNA]</scope>
    <source>
        <strain evidence="6 7">DSM 20475</strain>
    </source>
</reference>
<dbReference type="AlphaFoldDB" id="A0A1G6TTI8"/>
<feature type="binding site" evidence="2">
    <location>
        <position position="58"/>
    </location>
    <ligand>
        <name>Fe cation</name>
        <dbReference type="ChEBI" id="CHEBI:24875"/>
    </ligand>
</feature>
<dbReference type="PIRSF" id="PIRSF006232">
    <property type="entry name" value="Pirin"/>
    <property type="match status" value="1"/>
</dbReference>
<evidence type="ECO:0008006" key="8">
    <source>
        <dbReference type="Google" id="ProtNLM"/>
    </source>
</evidence>
<keyword evidence="2" id="KW-0479">Metal-binding</keyword>
<dbReference type="OrthoDB" id="321327at2"/>
<evidence type="ECO:0000313" key="7">
    <source>
        <dbReference type="Proteomes" id="UP000198995"/>
    </source>
</evidence>
<accession>A0A1G6TTI8</accession>
<feature type="domain" description="Pirin C-terminal" evidence="5">
    <location>
        <begin position="173"/>
        <end position="272"/>
    </location>
</feature>
<dbReference type="Pfam" id="PF02678">
    <property type="entry name" value="Pirin"/>
    <property type="match status" value="1"/>
</dbReference>
<dbReference type="PANTHER" id="PTHR13903">
    <property type="entry name" value="PIRIN-RELATED"/>
    <property type="match status" value="1"/>
</dbReference>
<evidence type="ECO:0000259" key="4">
    <source>
        <dbReference type="Pfam" id="PF02678"/>
    </source>
</evidence>
<organism evidence="6 7">
    <name type="scientific">Peptococcus niger</name>
    <dbReference type="NCBI Taxonomy" id="2741"/>
    <lineage>
        <taxon>Bacteria</taxon>
        <taxon>Bacillati</taxon>
        <taxon>Bacillota</taxon>
        <taxon>Clostridia</taxon>
        <taxon>Eubacteriales</taxon>
        <taxon>Peptococcaceae</taxon>
        <taxon>Peptococcus</taxon>
    </lineage>
</organism>
<dbReference type="InterPro" id="IPR008778">
    <property type="entry name" value="Pirin_C_dom"/>
</dbReference>
<sequence>MEAKIIHQEKGMRTQDGAGVRLVRVLSNRTAAAYDPLLMLDSFDSTDPSDYLAGFPMHPHRGIETITYLRQGKMTHRDSLGNEGLITDGGSQWMTAGSGIMHEEMPQASERMLGVQVWLNMPQAQKMAAPAYHDLQAADCPSLAVDSGEVVVIGGEFRGVKGFQGQHHPLTFLSIRLEAGGSLTLPLKAGASQTVFLLEGDARLGKVVVEEKTAVRLAEGDQLTLQSAGSPIEVLFFESQALEEPVAWGGPVVMNTQEELEEAFRQLREGTFIQDQPQGKA</sequence>
<dbReference type="CDD" id="cd02909">
    <property type="entry name" value="cupin_pirin_N"/>
    <property type="match status" value="1"/>
</dbReference>
<protein>
    <recommendedName>
        <fullName evidence="8">Pirin family protein</fullName>
    </recommendedName>
</protein>
<dbReference type="Proteomes" id="UP000198995">
    <property type="component" value="Unassembled WGS sequence"/>
</dbReference>
<comment type="cofactor">
    <cofactor evidence="2">
        <name>Fe cation</name>
        <dbReference type="ChEBI" id="CHEBI:24875"/>
    </cofactor>
    <text evidence="2">Binds 1 Fe cation per subunit.</text>
</comment>
<dbReference type="Gene3D" id="2.60.120.10">
    <property type="entry name" value="Jelly Rolls"/>
    <property type="match status" value="2"/>
</dbReference>
<dbReference type="PANTHER" id="PTHR13903:SF8">
    <property type="entry name" value="PIRIN"/>
    <property type="match status" value="1"/>
</dbReference>
<name>A0A1G6TTI8_PEPNI</name>
<dbReference type="InterPro" id="IPR003829">
    <property type="entry name" value="Pirin_N_dom"/>
</dbReference>
<feature type="binding site" evidence="2">
    <location>
        <position position="104"/>
    </location>
    <ligand>
        <name>Fe cation</name>
        <dbReference type="ChEBI" id="CHEBI:24875"/>
    </ligand>
</feature>
<evidence type="ECO:0000256" key="3">
    <source>
        <dbReference type="RuleBase" id="RU003457"/>
    </source>
</evidence>
<dbReference type="GO" id="GO:0046872">
    <property type="term" value="F:metal ion binding"/>
    <property type="evidence" value="ECO:0007669"/>
    <property type="project" value="UniProtKB-KW"/>
</dbReference>
<evidence type="ECO:0000259" key="5">
    <source>
        <dbReference type="Pfam" id="PF05726"/>
    </source>
</evidence>
<keyword evidence="7" id="KW-1185">Reference proteome</keyword>
<dbReference type="Pfam" id="PF05726">
    <property type="entry name" value="Pirin_C"/>
    <property type="match status" value="1"/>
</dbReference>